<reference evidence="4" key="1">
    <citation type="submission" date="2020-11" db="EMBL/GenBank/DDBJ databases">
        <authorList>
            <person name="Whitehead M."/>
        </authorList>
    </citation>
    <scope>NUCLEOTIDE SEQUENCE</scope>
    <source>
        <strain evidence="4">EGII</strain>
    </source>
</reference>
<dbReference type="OrthoDB" id="6022at2759"/>
<protein>
    <recommendedName>
        <fullName evidence="2">BUD13 homolog</fullName>
    </recommendedName>
</protein>
<evidence type="ECO:0000313" key="4">
    <source>
        <dbReference type="EMBL" id="CAD6991626.1"/>
    </source>
</evidence>
<dbReference type="GO" id="GO:0070274">
    <property type="term" value="C:RES complex"/>
    <property type="evidence" value="ECO:0007669"/>
    <property type="project" value="TreeGrafter"/>
</dbReference>
<feature type="region of interest" description="Disordered" evidence="3">
    <location>
        <begin position="79"/>
        <end position="584"/>
    </location>
</feature>
<feature type="compositionally biased region" description="Basic and acidic residues" evidence="3">
    <location>
        <begin position="520"/>
        <end position="546"/>
    </location>
</feature>
<evidence type="ECO:0000256" key="2">
    <source>
        <dbReference type="ARBA" id="ARBA00014454"/>
    </source>
</evidence>
<dbReference type="Proteomes" id="UP000606786">
    <property type="component" value="Unassembled WGS sequence"/>
</dbReference>
<dbReference type="GO" id="GO:0005684">
    <property type="term" value="C:U2-type spliceosomal complex"/>
    <property type="evidence" value="ECO:0007669"/>
    <property type="project" value="TreeGrafter"/>
</dbReference>
<dbReference type="PANTHER" id="PTHR31809:SF0">
    <property type="entry name" value="BUD13 HOMOLOG"/>
    <property type="match status" value="1"/>
</dbReference>
<dbReference type="InterPro" id="IPR051112">
    <property type="entry name" value="CWC26_splicing_factor"/>
</dbReference>
<comment type="similarity">
    <text evidence="1">Belongs to the CWC26 family.</text>
</comment>
<dbReference type="GO" id="GO:0000398">
    <property type="term" value="P:mRNA splicing, via spliceosome"/>
    <property type="evidence" value="ECO:0007669"/>
    <property type="project" value="TreeGrafter"/>
</dbReference>
<evidence type="ECO:0000256" key="3">
    <source>
        <dbReference type="SAM" id="MobiDB-lite"/>
    </source>
</evidence>
<feature type="compositionally biased region" description="Polar residues" evidence="3">
    <location>
        <begin position="272"/>
        <end position="282"/>
    </location>
</feature>
<feature type="compositionally biased region" description="Basic residues" evidence="3">
    <location>
        <begin position="326"/>
        <end position="338"/>
    </location>
</feature>
<name>A0A811TZX3_CERCA</name>
<evidence type="ECO:0000256" key="1">
    <source>
        <dbReference type="ARBA" id="ARBA00011069"/>
    </source>
</evidence>
<feature type="compositionally biased region" description="Basic and acidic residues" evidence="3">
    <location>
        <begin position="555"/>
        <end position="584"/>
    </location>
</feature>
<dbReference type="EMBL" id="CAJHJT010000001">
    <property type="protein sequence ID" value="CAD6991626.1"/>
    <property type="molecule type" value="Genomic_DNA"/>
</dbReference>
<feature type="compositionally biased region" description="Basic and acidic residues" evidence="3">
    <location>
        <begin position="120"/>
        <end position="130"/>
    </location>
</feature>
<dbReference type="PANTHER" id="PTHR31809">
    <property type="entry name" value="BUD13 HOMOLOG"/>
    <property type="match status" value="1"/>
</dbReference>
<organism evidence="4 5">
    <name type="scientific">Ceratitis capitata</name>
    <name type="common">Mediterranean fruit fly</name>
    <name type="synonym">Tephritis capitata</name>
    <dbReference type="NCBI Taxonomy" id="7213"/>
    <lineage>
        <taxon>Eukaryota</taxon>
        <taxon>Metazoa</taxon>
        <taxon>Ecdysozoa</taxon>
        <taxon>Arthropoda</taxon>
        <taxon>Hexapoda</taxon>
        <taxon>Insecta</taxon>
        <taxon>Pterygota</taxon>
        <taxon>Neoptera</taxon>
        <taxon>Endopterygota</taxon>
        <taxon>Diptera</taxon>
        <taxon>Brachycera</taxon>
        <taxon>Muscomorpha</taxon>
        <taxon>Tephritoidea</taxon>
        <taxon>Tephritidae</taxon>
        <taxon>Ceratitis</taxon>
        <taxon>Ceratitis</taxon>
    </lineage>
</organism>
<comment type="caution">
    <text evidence="4">The sequence shown here is derived from an EMBL/GenBank/DDBJ whole genome shotgun (WGS) entry which is preliminary data.</text>
</comment>
<dbReference type="GO" id="GO:0003723">
    <property type="term" value="F:RNA binding"/>
    <property type="evidence" value="ECO:0007669"/>
    <property type="project" value="TreeGrafter"/>
</dbReference>
<feature type="compositionally biased region" description="Basic and acidic residues" evidence="3">
    <location>
        <begin position="168"/>
        <end position="184"/>
    </location>
</feature>
<feature type="compositionally biased region" description="Basic residues" evidence="3">
    <location>
        <begin position="363"/>
        <end position="378"/>
    </location>
</feature>
<gene>
    <name evidence="4" type="ORF">CCAP1982_LOCUS541</name>
</gene>
<dbReference type="Pfam" id="PF09736">
    <property type="entry name" value="Bud13"/>
    <property type="match status" value="1"/>
</dbReference>
<accession>A0A811TZX3</accession>
<evidence type="ECO:0000313" key="5">
    <source>
        <dbReference type="Proteomes" id="UP000606786"/>
    </source>
</evidence>
<keyword evidence="5" id="KW-1185">Reference proteome</keyword>
<sequence>MSSHASTKIDQKEYLKRYLSGDKVKKKKKDKKRKKEVGGTKVRIIDDDAACNQTQEEFDEELILGGEDAPQIVGEYIEEQSSNAKAPKWRSIVIKDEPDQESEMGVERNANEDLWGPKQIKREIKDEFSPPRRHTSKRQNSNTPDNSQQRQKSYKNQKSLKSDSPIRNTEHTHSRREGKERHQSPDQSPQRRKTTSIYKQLNVEKLSSIDRSPPRRREQPLDNSPPRRRNYSPDQSPPRKSKAYTYDDSPSRGYQNNNTHKTRKNSEHSPIRKTNYSSNSRYSMDRSRSPAKPSSNKREHSSDRKTHKSNHKRNGKSSSSDQSPPRKFKHTKSKRKSRSVSSDQSPPRRRNRDLTSSDQSPPRKLKNKSNTNRRKSRSRSVDQSPQRRIKREPSSDQSPPRRRIIETNRKRSVSPRQNNYRKSRDQSPPRRYNGNSQSSNSPTRIKREKNSPNLSPPRVSHRNIKKEYSSSPPPTHSRWSKNEQRGSDSPPPTHKPKATKTLDGKKAGLQNAKSLVEETEERRRREDRMYKDMSKEISGRDAEVRVRSTGRKGQRARDAEAEDPEVRKRKEEHERKKKEKYDRWGKGLKQVEEYRQRTEAESYEGSKPLARYENDEDLDKYLREQERAEDPMLEYMRKKKKERQKEQGALAEMPKYEGSYPENRFSIRPATDGTVWTDPMGLRRSGLMCKMKNEHDKKRRIFTVWKTCRNFLFISIMEKIYKTSFQLLFVI</sequence>
<dbReference type="InterPro" id="IPR018609">
    <property type="entry name" value="Bud13"/>
</dbReference>
<proteinExistence type="inferred from homology"/>
<feature type="compositionally biased region" description="Polar residues" evidence="3">
    <location>
        <begin position="138"/>
        <end position="159"/>
    </location>
</feature>
<feature type="compositionally biased region" description="Polar residues" evidence="3">
    <location>
        <begin position="433"/>
        <end position="443"/>
    </location>
</feature>
<feature type="compositionally biased region" description="Basic residues" evidence="3">
    <location>
        <begin position="305"/>
        <end position="315"/>
    </location>
</feature>
<dbReference type="AlphaFoldDB" id="A0A811TZX3"/>